<evidence type="ECO:0000256" key="2">
    <source>
        <dbReference type="ARBA" id="ARBA00009142"/>
    </source>
</evidence>
<dbReference type="InterPro" id="IPR002781">
    <property type="entry name" value="TM_pro_TauE-like"/>
</dbReference>
<dbReference type="EMBL" id="LYVF01000172">
    <property type="protein sequence ID" value="OAT80814.1"/>
    <property type="molecule type" value="Genomic_DNA"/>
</dbReference>
<feature type="transmembrane region" description="Helical" evidence="6">
    <location>
        <begin position="323"/>
        <end position="343"/>
    </location>
</feature>
<feature type="transmembrane region" description="Helical" evidence="6">
    <location>
        <begin position="124"/>
        <end position="142"/>
    </location>
</feature>
<organism evidence="7 8">
    <name type="scientific">Desulfotomaculum copahuensis</name>
    <dbReference type="NCBI Taxonomy" id="1838280"/>
    <lineage>
        <taxon>Bacteria</taxon>
        <taxon>Bacillati</taxon>
        <taxon>Bacillota</taxon>
        <taxon>Clostridia</taxon>
        <taxon>Eubacteriales</taxon>
        <taxon>Desulfotomaculaceae</taxon>
        <taxon>Desulfotomaculum</taxon>
    </lineage>
</organism>
<dbReference type="PANTHER" id="PTHR43701">
    <property type="entry name" value="MEMBRANE TRANSPORTER PROTEIN MJ0441-RELATED"/>
    <property type="match status" value="1"/>
</dbReference>
<gene>
    <name evidence="7" type="ORF">A6M21_12545</name>
</gene>
<comment type="similarity">
    <text evidence="2 6">Belongs to the 4-toluene sulfonate uptake permease (TSUP) (TC 2.A.102) family.</text>
</comment>
<sequence length="361" mass="38077">MAGEAMPVVHEAIKLISLTPKNTLSLIGLGFMGGLLSGFIGSGGAFIMTPGMMGLGVPGIMAVGSNLTHKFGKAMVGAKKHASMGNVDARLAVSMFVALFAGTQSAVMLNKKIFELFGAAGSNLYISLAYVIVLSLVCFSMTRDINSTRHPKAQDARKLSLAQRIAKMNIPPMIHFKVANCRVTLWLVLLVGFATGYLAGTIGVGGFIGVPAMIYLLGVPTMIAAGTELMMAIFSGAWGAFQYALSGYVDLRLVLLLYLGSLLGLYIGAITTKVVKEIQIKMVIAVIVGVVAFSRVVAIPAYLKELNVLSMSATLKDSLLSGSNVIMYGSAAAGCLMILSWLFKALTRASKLEEAHARRSA</sequence>
<protein>
    <recommendedName>
        <fullName evidence="6">Probable membrane transporter protein</fullName>
    </recommendedName>
</protein>
<feature type="transmembrane region" description="Helical" evidence="6">
    <location>
        <begin position="89"/>
        <end position="109"/>
    </location>
</feature>
<feature type="transmembrane region" description="Helical" evidence="6">
    <location>
        <begin position="251"/>
        <end position="270"/>
    </location>
</feature>
<accession>A0A1B7LD62</accession>
<feature type="transmembrane region" description="Helical" evidence="6">
    <location>
        <begin position="229"/>
        <end position="245"/>
    </location>
</feature>
<dbReference type="GO" id="GO:0005886">
    <property type="term" value="C:plasma membrane"/>
    <property type="evidence" value="ECO:0007669"/>
    <property type="project" value="UniProtKB-SubCell"/>
</dbReference>
<dbReference type="InterPro" id="IPR051598">
    <property type="entry name" value="TSUP/Inactive_protease-like"/>
</dbReference>
<proteinExistence type="inferred from homology"/>
<dbReference type="OrthoDB" id="9779078at2"/>
<dbReference type="Pfam" id="PF01925">
    <property type="entry name" value="TauE"/>
    <property type="match status" value="1"/>
</dbReference>
<keyword evidence="8" id="KW-1185">Reference proteome</keyword>
<dbReference type="RefSeq" id="WP_066669357.1">
    <property type="nucleotide sequence ID" value="NZ_LYVF01000172.1"/>
</dbReference>
<evidence type="ECO:0000256" key="6">
    <source>
        <dbReference type="RuleBase" id="RU363041"/>
    </source>
</evidence>
<comment type="caution">
    <text evidence="7">The sequence shown here is derived from an EMBL/GenBank/DDBJ whole genome shotgun (WGS) entry which is preliminary data.</text>
</comment>
<keyword evidence="4 6" id="KW-1133">Transmembrane helix</keyword>
<keyword evidence="3 6" id="KW-0812">Transmembrane</keyword>
<evidence type="ECO:0000256" key="5">
    <source>
        <dbReference type="ARBA" id="ARBA00023136"/>
    </source>
</evidence>
<feature type="transmembrane region" description="Helical" evidence="6">
    <location>
        <begin position="197"/>
        <end position="217"/>
    </location>
</feature>
<name>A0A1B7LD62_9FIRM</name>
<dbReference type="STRING" id="1838280.A6M21_12545"/>
<dbReference type="Proteomes" id="UP000078532">
    <property type="component" value="Unassembled WGS sequence"/>
</dbReference>
<evidence type="ECO:0000256" key="1">
    <source>
        <dbReference type="ARBA" id="ARBA00004141"/>
    </source>
</evidence>
<feature type="transmembrane region" description="Helical" evidence="6">
    <location>
        <begin position="47"/>
        <end position="68"/>
    </location>
</feature>
<dbReference type="AlphaFoldDB" id="A0A1B7LD62"/>
<evidence type="ECO:0000256" key="4">
    <source>
        <dbReference type="ARBA" id="ARBA00022989"/>
    </source>
</evidence>
<dbReference type="PANTHER" id="PTHR43701:SF12">
    <property type="entry name" value="MEMBRANE TRANSPORTER PROTEIN YTNM-RELATED"/>
    <property type="match status" value="1"/>
</dbReference>
<feature type="transmembrane region" description="Helical" evidence="6">
    <location>
        <begin position="23"/>
        <end position="41"/>
    </location>
</feature>
<comment type="subcellular location">
    <subcellularLocation>
        <location evidence="6">Cell membrane</location>
        <topology evidence="6">Multi-pass membrane protein</topology>
    </subcellularLocation>
    <subcellularLocation>
        <location evidence="1">Membrane</location>
        <topology evidence="1">Multi-pass membrane protein</topology>
    </subcellularLocation>
</comment>
<evidence type="ECO:0000313" key="8">
    <source>
        <dbReference type="Proteomes" id="UP000078532"/>
    </source>
</evidence>
<feature type="transmembrane region" description="Helical" evidence="6">
    <location>
        <begin position="282"/>
        <end position="303"/>
    </location>
</feature>
<evidence type="ECO:0000313" key="7">
    <source>
        <dbReference type="EMBL" id="OAT80814.1"/>
    </source>
</evidence>
<evidence type="ECO:0000256" key="3">
    <source>
        <dbReference type="ARBA" id="ARBA00022692"/>
    </source>
</evidence>
<keyword evidence="5 6" id="KW-0472">Membrane</keyword>
<keyword evidence="6" id="KW-1003">Cell membrane</keyword>
<reference evidence="7 8" key="1">
    <citation type="submission" date="2016-04" db="EMBL/GenBank/DDBJ databases">
        <authorList>
            <person name="Evans L.H."/>
            <person name="Alamgir A."/>
            <person name="Owens N."/>
            <person name="Weber N.D."/>
            <person name="Virtaneva K."/>
            <person name="Barbian K."/>
            <person name="Babar A."/>
            <person name="Rosenke K."/>
        </authorList>
    </citation>
    <scope>NUCLEOTIDE SEQUENCE [LARGE SCALE GENOMIC DNA]</scope>
    <source>
        <strain evidence="7 8">LMa1</strain>
    </source>
</reference>